<name>A0A9Q1HNB9_CONCO</name>
<reference evidence="2" key="1">
    <citation type="journal article" date="2023" name="Science">
        <title>Genome structures resolve the early diversification of teleost fishes.</title>
        <authorList>
            <person name="Parey E."/>
            <person name="Louis A."/>
            <person name="Montfort J."/>
            <person name="Bouchez O."/>
            <person name="Roques C."/>
            <person name="Iampietro C."/>
            <person name="Lluch J."/>
            <person name="Castinel A."/>
            <person name="Donnadieu C."/>
            <person name="Desvignes T."/>
            <person name="Floi Bucao C."/>
            <person name="Jouanno E."/>
            <person name="Wen M."/>
            <person name="Mejri S."/>
            <person name="Dirks R."/>
            <person name="Jansen H."/>
            <person name="Henkel C."/>
            <person name="Chen W.J."/>
            <person name="Zahm M."/>
            <person name="Cabau C."/>
            <person name="Klopp C."/>
            <person name="Thompson A.W."/>
            <person name="Robinson-Rechavi M."/>
            <person name="Braasch I."/>
            <person name="Lecointre G."/>
            <person name="Bobe J."/>
            <person name="Postlethwait J.H."/>
            <person name="Berthelot C."/>
            <person name="Roest Crollius H."/>
            <person name="Guiguen Y."/>
        </authorList>
    </citation>
    <scope>NUCLEOTIDE SEQUENCE</scope>
    <source>
        <strain evidence="2">Concon-B</strain>
    </source>
</reference>
<dbReference type="Proteomes" id="UP001152803">
    <property type="component" value="Unassembled WGS sequence"/>
</dbReference>
<comment type="caution">
    <text evidence="2">The sequence shown here is derived from an EMBL/GenBank/DDBJ whole genome shotgun (WGS) entry which is preliminary data.</text>
</comment>
<proteinExistence type="predicted"/>
<dbReference type="AlphaFoldDB" id="A0A9Q1HNB9"/>
<evidence type="ECO:0000313" key="3">
    <source>
        <dbReference type="Proteomes" id="UP001152803"/>
    </source>
</evidence>
<organism evidence="2 3">
    <name type="scientific">Conger conger</name>
    <name type="common">Conger eel</name>
    <name type="synonym">Muraena conger</name>
    <dbReference type="NCBI Taxonomy" id="82655"/>
    <lineage>
        <taxon>Eukaryota</taxon>
        <taxon>Metazoa</taxon>
        <taxon>Chordata</taxon>
        <taxon>Craniata</taxon>
        <taxon>Vertebrata</taxon>
        <taxon>Euteleostomi</taxon>
        <taxon>Actinopterygii</taxon>
        <taxon>Neopterygii</taxon>
        <taxon>Teleostei</taxon>
        <taxon>Anguilliformes</taxon>
        <taxon>Congridae</taxon>
        <taxon>Conger</taxon>
    </lineage>
</organism>
<accession>A0A9Q1HNB9</accession>
<feature type="region of interest" description="Disordered" evidence="1">
    <location>
        <begin position="44"/>
        <end position="64"/>
    </location>
</feature>
<sequence length="64" mass="7233">MSSNLYQLPKMEVSRELLKVMQAGCGLMRSWKCGRVPTLQSHGERHRSACGSHQMTERLMNGQA</sequence>
<keyword evidence="3" id="KW-1185">Reference proteome</keyword>
<evidence type="ECO:0000256" key="1">
    <source>
        <dbReference type="SAM" id="MobiDB-lite"/>
    </source>
</evidence>
<protein>
    <submittedName>
        <fullName evidence="2">Uncharacterized protein</fullName>
    </submittedName>
</protein>
<dbReference type="EMBL" id="JAFJMO010000016">
    <property type="protein sequence ID" value="KAJ8253970.1"/>
    <property type="molecule type" value="Genomic_DNA"/>
</dbReference>
<gene>
    <name evidence="2" type="ORF">COCON_G00205820</name>
</gene>
<evidence type="ECO:0000313" key="2">
    <source>
        <dbReference type="EMBL" id="KAJ8253970.1"/>
    </source>
</evidence>